<dbReference type="PROSITE" id="PS50110">
    <property type="entry name" value="RESPONSE_REGULATORY"/>
    <property type="match status" value="1"/>
</dbReference>
<dbReference type="SMART" id="SM00850">
    <property type="entry name" value="LytTR"/>
    <property type="match status" value="1"/>
</dbReference>
<feature type="domain" description="HTH LytTR-type" evidence="3">
    <location>
        <begin position="139"/>
        <end position="207"/>
    </location>
</feature>
<dbReference type="InterPro" id="IPR007492">
    <property type="entry name" value="LytTR_DNA-bd_dom"/>
</dbReference>
<dbReference type="SUPFAM" id="SSF52172">
    <property type="entry name" value="CheY-like"/>
    <property type="match status" value="1"/>
</dbReference>
<gene>
    <name evidence="4" type="ORF">ACFOW1_10110</name>
</gene>
<dbReference type="EMBL" id="JBHSDC010000019">
    <property type="protein sequence ID" value="MFC4232245.1"/>
    <property type="molecule type" value="Genomic_DNA"/>
</dbReference>
<dbReference type="InterPro" id="IPR011006">
    <property type="entry name" value="CheY-like_superfamily"/>
</dbReference>
<dbReference type="InterPro" id="IPR046947">
    <property type="entry name" value="LytR-like"/>
</dbReference>
<proteinExistence type="predicted"/>
<dbReference type="Gene3D" id="2.40.50.1020">
    <property type="entry name" value="LytTr DNA-binding domain"/>
    <property type="match status" value="1"/>
</dbReference>
<keyword evidence="5" id="KW-1185">Reference proteome</keyword>
<dbReference type="PROSITE" id="PS50930">
    <property type="entry name" value="HTH_LYTTR"/>
    <property type="match status" value="1"/>
</dbReference>
<dbReference type="Proteomes" id="UP001595906">
    <property type="component" value="Unassembled WGS sequence"/>
</dbReference>
<evidence type="ECO:0000313" key="4">
    <source>
        <dbReference type="EMBL" id="MFC4232245.1"/>
    </source>
</evidence>
<dbReference type="PANTHER" id="PTHR37299">
    <property type="entry name" value="TRANSCRIPTIONAL REGULATOR-RELATED"/>
    <property type="match status" value="1"/>
</dbReference>
<dbReference type="Pfam" id="PF00072">
    <property type="entry name" value="Response_reg"/>
    <property type="match status" value="1"/>
</dbReference>
<sequence>MIKCLVVDDEQHAIDILVHYIKQTPFLELVDTTLNPIEGLQIVASKPIDLIFLDIQMPEISGIDFIKAIGNKSKVILTTAYTEFAVEGFNLEVIDYLLKPISMPRFLAATQKALKLIHPSKEEEELPDIEDDYLFVKTESKGKMLKINLADIDYIEGMKNYVAIYRNGQKILVYTNMKDLEERLPQKQFMRVHKSFIIPITKITGIEGNLIALKNVNAEILLGESYKPAFMAIIKSKLVD</sequence>
<dbReference type="SMART" id="SM00448">
    <property type="entry name" value="REC"/>
    <property type="match status" value="1"/>
</dbReference>
<dbReference type="Gene3D" id="3.40.50.2300">
    <property type="match status" value="1"/>
</dbReference>
<dbReference type="PANTHER" id="PTHR37299:SF1">
    <property type="entry name" value="STAGE 0 SPORULATION PROTEIN A HOMOLOG"/>
    <property type="match status" value="1"/>
</dbReference>
<evidence type="ECO:0000259" key="3">
    <source>
        <dbReference type="PROSITE" id="PS50930"/>
    </source>
</evidence>
<feature type="modified residue" description="4-aspartylphosphate" evidence="1">
    <location>
        <position position="54"/>
    </location>
</feature>
<feature type="domain" description="Response regulatory" evidence="2">
    <location>
        <begin position="3"/>
        <end position="114"/>
    </location>
</feature>
<accession>A0ABV8PY74</accession>
<evidence type="ECO:0000256" key="1">
    <source>
        <dbReference type="PROSITE-ProRule" id="PRU00169"/>
    </source>
</evidence>
<protein>
    <submittedName>
        <fullName evidence="4">LytR/AlgR family response regulator transcription factor</fullName>
    </submittedName>
</protein>
<keyword evidence="1" id="KW-0597">Phosphoprotein</keyword>
<dbReference type="Pfam" id="PF04397">
    <property type="entry name" value="LytTR"/>
    <property type="match status" value="1"/>
</dbReference>
<organism evidence="4 5">
    <name type="scientific">Parasediminibacterium paludis</name>
    <dbReference type="NCBI Taxonomy" id="908966"/>
    <lineage>
        <taxon>Bacteria</taxon>
        <taxon>Pseudomonadati</taxon>
        <taxon>Bacteroidota</taxon>
        <taxon>Chitinophagia</taxon>
        <taxon>Chitinophagales</taxon>
        <taxon>Chitinophagaceae</taxon>
        <taxon>Parasediminibacterium</taxon>
    </lineage>
</organism>
<dbReference type="RefSeq" id="WP_379014021.1">
    <property type="nucleotide sequence ID" value="NZ_JBHSDC010000019.1"/>
</dbReference>
<reference evidence="5" key="1">
    <citation type="journal article" date="2019" name="Int. J. Syst. Evol. Microbiol.">
        <title>The Global Catalogue of Microorganisms (GCM) 10K type strain sequencing project: providing services to taxonomists for standard genome sequencing and annotation.</title>
        <authorList>
            <consortium name="The Broad Institute Genomics Platform"/>
            <consortium name="The Broad Institute Genome Sequencing Center for Infectious Disease"/>
            <person name="Wu L."/>
            <person name="Ma J."/>
        </authorList>
    </citation>
    <scope>NUCLEOTIDE SEQUENCE [LARGE SCALE GENOMIC DNA]</scope>
    <source>
        <strain evidence="5">CECT 8010</strain>
    </source>
</reference>
<evidence type="ECO:0000313" key="5">
    <source>
        <dbReference type="Proteomes" id="UP001595906"/>
    </source>
</evidence>
<evidence type="ECO:0000259" key="2">
    <source>
        <dbReference type="PROSITE" id="PS50110"/>
    </source>
</evidence>
<comment type="caution">
    <text evidence="4">The sequence shown here is derived from an EMBL/GenBank/DDBJ whole genome shotgun (WGS) entry which is preliminary data.</text>
</comment>
<dbReference type="InterPro" id="IPR001789">
    <property type="entry name" value="Sig_transdc_resp-reg_receiver"/>
</dbReference>
<name>A0ABV8PY74_9BACT</name>